<keyword evidence="2 6" id="KW-0238">DNA-binding</keyword>
<accession>A0A1H7N7I1</accession>
<keyword evidence="4" id="KW-0732">Signal</keyword>
<dbReference type="InterPro" id="IPR018062">
    <property type="entry name" value="HTH_AraC-typ_CS"/>
</dbReference>
<feature type="signal peptide" evidence="4">
    <location>
        <begin position="1"/>
        <end position="18"/>
    </location>
</feature>
<name>A0A1H7N7I1_9GAMM</name>
<dbReference type="RefSeq" id="WP_074867900.1">
    <property type="nucleotide sequence ID" value="NZ_FOAS01000009.1"/>
</dbReference>
<dbReference type="PROSITE" id="PS01124">
    <property type="entry name" value="HTH_ARAC_FAMILY_2"/>
    <property type="match status" value="1"/>
</dbReference>
<organism evidence="6 7">
    <name type="scientific">Atopomonas hussainii</name>
    <dbReference type="NCBI Taxonomy" id="1429083"/>
    <lineage>
        <taxon>Bacteria</taxon>
        <taxon>Pseudomonadati</taxon>
        <taxon>Pseudomonadota</taxon>
        <taxon>Gammaproteobacteria</taxon>
        <taxon>Pseudomonadales</taxon>
        <taxon>Pseudomonadaceae</taxon>
        <taxon>Atopomonas</taxon>
    </lineage>
</organism>
<dbReference type="InterPro" id="IPR052158">
    <property type="entry name" value="INH-QAR"/>
</dbReference>
<evidence type="ECO:0000256" key="3">
    <source>
        <dbReference type="ARBA" id="ARBA00023163"/>
    </source>
</evidence>
<dbReference type="PANTHER" id="PTHR43130:SF11">
    <property type="entry name" value="TRANSCRIPTIONAL REGULATORY PROTEIN"/>
    <property type="match status" value="1"/>
</dbReference>
<evidence type="ECO:0000256" key="4">
    <source>
        <dbReference type="SAM" id="SignalP"/>
    </source>
</evidence>
<dbReference type="InterPro" id="IPR002818">
    <property type="entry name" value="DJ-1/PfpI"/>
</dbReference>
<dbReference type="PANTHER" id="PTHR43130">
    <property type="entry name" value="ARAC-FAMILY TRANSCRIPTIONAL REGULATOR"/>
    <property type="match status" value="1"/>
</dbReference>
<evidence type="ECO:0000256" key="1">
    <source>
        <dbReference type="ARBA" id="ARBA00023015"/>
    </source>
</evidence>
<reference evidence="6 7" key="1">
    <citation type="submission" date="2016-10" db="EMBL/GenBank/DDBJ databases">
        <authorList>
            <person name="de Groot N.N."/>
        </authorList>
    </citation>
    <scope>NUCLEOTIDE SEQUENCE [LARGE SCALE GENOMIC DNA]</scope>
    <source>
        <strain evidence="6 7">JCM 19513</strain>
    </source>
</reference>
<dbReference type="SUPFAM" id="SSF52317">
    <property type="entry name" value="Class I glutamine amidotransferase-like"/>
    <property type="match status" value="1"/>
</dbReference>
<sequence length="330" mass="36732">MKMAILMSDGCASISVSAALEAFNMANALYCHSRQLDEPLFELFTASPDGNAVPCTGGLQLVPQYSLADLPPADLVMVPGYMFNVLRVLPTLDNLYDWLRRVHAQGSALASLCTGAFINAEAGLLDGRQATTHWAFAGQFARRYPKVQLHAERTLTEDGHVYCSGGANSGGDLLLHLIRKYGSPQLAADCGKHLLIDGTQQTQLPYASASFKKQHGDGDILNVQLWLERHLHESIVIEQLAEQFNIGQRHLIRRFKDATGHTPIHYLQNLRLERARLLLESSDSAFDQITLQVGYDDHNSFRRLFKQRVGLTPSEYRKKFQCLMPLGALQ</sequence>
<dbReference type="InterPro" id="IPR029062">
    <property type="entry name" value="Class_I_gatase-like"/>
</dbReference>
<dbReference type="GO" id="GO:0009893">
    <property type="term" value="P:positive regulation of metabolic process"/>
    <property type="evidence" value="ECO:0007669"/>
    <property type="project" value="UniProtKB-ARBA"/>
</dbReference>
<protein>
    <submittedName>
        <fullName evidence="6">Transcriptional regulator GlxA family, contains an amidase domain and an AraC-type DNA-binding HTH domain</fullName>
    </submittedName>
</protein>
<dbReference type="Pfam" id="PF12833">
    <property type="entry name" value="HTH_18"/>
    <property type="match status" value="1"/>
</dbReference>
<evidence type="ECO:0000313" key="6">
    <source>
        <dbReference type="EMBL" id="SEL19566.1"/>
    </source>
</evidence>
<evidence type="ECO:0000256" key="2">
    <source>
        <dbReference type="ARBA" id="ARBA00023125"/>
    </source>
</evidence>
<dbReference type="CDD" id="cd03138">
    <property type="entry name" value="GATase1_AraC_2"/>
    <property type="match status" value="1"/>
</dbReference>
<dbReference type="PROSITE" id="PS00041">
    <property type="entry name" value="HTH_ARAC_FAMILY_1"/>
    <property type="match status" value="1"/>
</dbReference>
<feature type="chain" id="PRO_5010300218" evidence="4">
    <location>
        <begin position="19"/>
        <end position="330"/>
    </location>
</feature>
<dbReference type="InterPro" id="IPR018060">
    <property type="entry name" value="HTH_AraC"/>
</dbReference>
<dbReference type="GO" id="GO:0043565">
    <property type="term" value="F:sequence-specific DNA binding"/>
    <property type="evidence" value="ECO:0007669"/>
    <property type="project" value="InterPro"/>
</dbReference>
<dbReference type="SUPFAM" id="SSF46689">
    <property type="entry name" value="Homeodomain-like"/>
    <property type="match status" value="2"/>
</dbReference>
<keyword evidence="7" id="KW-1185">Reference proteome</keyword>
<dbReference type="PRINTS" id="PR00032">
    <property type="entry name" value="HTHARAC"/>
</dbReference>
<dbReference type="Gene3D" id="3.40.50.880">
    <property type="match status" value="1"/>
</dbReference>
<dbReference type="STRING" id="1429083.GCA_001885685_02998"/>
<gene>
    <name evidence="6" type="ORF">SAMN05216214_10950</name>
</gene>
<dbReference type="AlphaFoldDB" id="A0A1H7N7I1"/>
<proteinExistence type="predicted"/>
<dbReference type="InterPro" id="IPR020449">
    <property type="entry name" value="Tscrpt_reg_AraC-type_HTH"/>
</dbReference>
<evidence type="ECO:0000313" key="7">
    <source>
        <dbReference type="Proteomes" id="UP000185766"/>
    </source>
</evidence>
<feature type="domain" description="HTH araC/xylS-type" evidence="5">
    <location>
        <begin position="221"/>
        <end position="319"/>
    </location>
</feature>
<dbReference type="EMBL" id="FOAS01000009">
    <property type="protein sequence ID" value="SEL19566.1"/>
    <property type="molecule type" value="Genomic_DNA"/>
</dbReference>
<dbReference type="Proteomes" id="UP000185766">
    <property type="component" value="Unassembled WGS sequence"/>
</dbReference>
<dbReference type="Pfam" id="PF01965">
    <property type="entry name" value="DJ-1_PfpI"/>
    <property type="match status" value="1"/>
</dbReference>
<dbReference type="GO" id="GO:0003700">
    <property type="term" value="F:DNA-binding transcription factor activity"/>
    <property type="evidence" value="ECO:0007669"/>
    <property type="project" value="InterPro"/>
</dbReference>
<dbReference type="InterPro" id="IPR009057">
    <property type="entry name" value="Homeodomain-like_sf"/>
</dbReference>
<evidence type="ECO:0000259" key="5">
    <source>
        <dbReference type="PROSITE" id="PS01124"/>
    </source>
</evidence>
<keyword evidence="3" id="KW-0804">Transcription</keyword>
<dbReference type="Gene3D" id="1.10.10.60">
    <property type="entry name" value="Homeodomain-like"/>
    <property type="match status" value="2"/>
</dbReference>
<keyword evidence="1" id="KW-0805">Transcription regulation</keyword>
<dbReference type="SMART" id="SM00342">
    <property type="entry name" value="HTH_ARAC"/>
    <property type="match status" value="1"/>
</dbReference>